<dbReference type="InterPro" id="IPR036875">
    <property type="entry name" value="Znf_CCHC_sf"/>
</dbReference>
<dbReference type="SUPFAM" id="SSF57756">
    <property type="entry name" value="Retrovirus zinc finger-like domains"/>
    <property type="match status" value="1"/>
</dbReference>
<evidence type="ECO:0000256" key="1">
    <source>
        <dbReference type="PROSITE-ProRule" id="PRU00047"/>
    </source>
</evidence>
<name>A0ABD2Z5E4_9GENT</name>
<dbReference type="InterPro" id="IPR001878">
    <property type="entry name" value="Znf_CCHC"/>
</dbReference>
<dbReference type="Proteomes" id="UP001630127">
    <property type="component" value="Unassembled WGS sequence"/>
</dbReference>
<dbReference type="PROSITE" id="PS50158">
    <property type="entry name" value="ZF_CCHC"/>
    <property type="match status" value="1"/>
</dbReference>
<keyword evidence="4" id="KW-1185">Reference proteome</keyword>
<gene>
    <name evidence="3" type="ORF">ACH5RR_026267</name>
</gene>
<proteinExistence type="predicted"/>
<protein>
    <recommendedName>
        <fullName evidence="2">CCHC-type domain-containing protein</fullName>
    </recommendedName>
</protein>
<dbReference type="EMBL" id="JBJUIK010000011">
    <property type="protein sequence ID" value="KAL3513550.1"/>
    <property type="molecule type" value="Genomic_DNA"/>
</dbReference>
<evidence type="ECO:0000259" key="2">
    <source>
        <dbReference type="PROSITE" id="PS50158"/>
    </source>
</evidence>
<evidence type="ECO:0000313" key="4">
    <source>
        <dbReference type="Proteomes" id="UP001630127"/>
    </source>
</evidence>
<dbReference type="GO" id="GO:0008270">
    <property type="term" value="F:zinc ion binding"/>
    <property type="evidence" value="ECO:0007669"/>
    <property type="project" value="UniProtKB-KW"/>
</dbReference>
<keyword evidence="1" id="KW-0863">Zinc-finger</keyword>
<reference evidence="3 4" key="1">
    <citation type="submission" date="2024-11" db="EMBL/GenBank/DDBJ databases">
        <title>A near-complete genome assembly of Cinchona calisaya.</title>
        <authorList>
            <person name="Lian D.C."/>
            <person name="Zhao X.W."/>
            <person name="Wei L."/>
        </authorList>
    </citation>
    <scope>NUCLEOTIDE SEQUENCE [LARGE SCALE GENOMIC DNA]</scope>
    <source>
        <tissue evidence="3">Nenye</tissue>
    </source>
</reference>
<sequence>MVCRYCEFLVKEVSPWYADIVKKENIVEMKRNLNLSINKNFTTFRKDDLCFVKSKSSLYGNKSIICNNCQQHGHVKKNCYVKRNENLGMKSMWILSQFTNSYGSKKI</sequence>
<accession>A0ABD2Z5E4</accession>
<comment type="caution">
    <text evidence="3">The sequence shown here is derived from an EMBL/GenBank/DDBJ whole genome shotgun (WGS) entry which is preliminary data.</text>
</comment>
<feature type="domain" description="CCHC-type" evidence="2">
    <location>
        <begin position="66"/>
        <end position="79"/>
    </location>
</feature>
<dbReference type="AlphaFoldDB" id="A0ABD2Z5E4"/>
<organism evidence="3 4">
    <name type="scientific">Cinchona calisaya</name>
    <dbReference type="NCBI Taxonomy" id="153742"/>
    <lineage>
        <taxon>Eukaryota</taxon>
        <taxon>Viridiplantae</taxon>
        <taxon>Streptophyta</taxon>
        <taxon>Embryophyta</taxon>
        <taxon>Tracheophyta</taxon>
        <taxon>Spermatophyta</taxon>
        <taxon>Magnoliopsida</taxon>
        <taxon>eudicotyledons</taxon>
        <taxon>Gunneridae</taxon>
        <taxon>Pentapetalae</taxon>
        <taxon>asterids</taxon>
        <taxon>lamiids</taxon>
        <taxon>Gentianales</taxon>
        <taxon>Rubiaceae</taxon>
        <taxon>Cinchonoideae</taxon>
        <taxon>Cinchoneae</taxon>
        <taxon>Cinchona</taxon>
    </lineage>
</organism>
<keyword evidence="1" id="KW-0862">Zinc</keyword>
<evidence type="ECO:0000313" key="3">
    <source>
        <dbReference type="EMBL" id="KAL3513550.1"/>
    </source>
</evidence>
<keyword evidence="1" id="KW-0479">Metal-binding</keyword>